<comment type="caution">
    <text evidence="1">The sequence shown here is derived from an EMBL/GenBank/DDBJ whole genome shotgun (WGS) entry which is preliminary data.</text>
</comment>
<dbReference type="EMBL" id="JAWDGP010001147">
    <property type="protein sequence ID" value="KAK3794067.1"/>
    <property type="molecule type" value="Genomic_DNA"/>
</dbReference>
<name>A0AAE1AWA8_9GAST</name>
<organism evidence="1 2">
    <name type="scientific">Elysia crispata</name>
    <name type="common">lettuce slug</name>
    <dbReference type="NCBI Taxonomy" id="231223"/>
    <lineage>
        <taxon>Eukaryota</taxon>
        <taxon>Metazoa</taxon>
        <taxon>Spiralia</taxon>
        <taxon>Lophotrochozoa</taxon>
        <taxon>Mollusca</taxon>
        <taxon>Gastropoda</taxon>
        <taxon>Heterobranchia</taxon>
        <taxon>Euthyneura</taxon>
        <taxon>Panpulmonata</taxon>
        <taxon>Sacoglossa</taxon>
        <taxon>Placobranchoidea</taxon>
        <taxon>Plakobranchidae</taxon>
        <taxon>Elysia</taxon>
    </lineage>
</organism>
<evidence type="ECO:0000313" key="1">
    <source>
        <dbReference type="EMBL" id="KAK3794067.1"/>
    </source>
</evidence>
<proteinExistence type="predicted"/>
<protein>
    <submittedName>
        <fullName evidence="1">Uncharacterized protein</fullName>
    </submittedName>
</protein>
<evidence type="ECO:0000313" key="2">
    <source>
        <dbReference type="Proteomes" id="UP001283361"/>
    </source>
</evidence>
<reference evidence="1" key="1">
    <citation type="journal article" date="2023" name="G3 (Bethesda)">
        <title>A reference genome for the long-term kleptoplast-retaining sea slug Elysia crispata morphotype clarki.</title>
        <authorList>
            <person name="Eastman K.E."/>
            <person name="Pendleton A.L."/>
            <person name="Shaikh M.A."/>
            <person name="Suttiyut T."/>
            <person name="Ogas R."/>
            <person name="Tomko P."/>
            <person name="Gavelis G."/>
            <person name="Widhalm J.R."/>
            <person name="Wisecaver J.H."/>
        </authorList>
    </citation>
    <scope>NUCLEOTIDE SEQUENCE</scope>
    <source>
        <strain evidence="1">ECLA1</strain>
    </source>
</reference>
<accession>A0AAE1AWA8</accession>
<sequence length="75" mass="8242">DPTHQPLGRRFSHNKWTRKSRHITGLTLAPLQALVFPYFYCPSRGSGRQGSSVLVHRGIASGPGVDQNLESDDAV</sequence>
<keyword evidence="2" id="KW-1185">Reference proteome</keyword>
<dbReference type="AlphaFoldDB" id="A0AAE1AWA8"/>
<feature type="non-terminal residue" evidence="1">
    <location>
        <position position="1"/>
    </location>
</feature>
<dbReference type="Proteomes" id="UP001283361">
    <property type="component" value="Unassembled WGS sequence"/>
</dbReference>
<gene>
    <name evidence="1" type="ORF">RRG08_004850</name>
</gene>